<organism evidence="1">
    <name type="scientific">Sesamum radiatum</name>
    <name type="common">Black benniseed</name>
    <dbReference type="NCBI Taxonomy" id="300843"/>
    <lineage>
        <taxon>Eukaryota</taxon>
        <taxon>Viridiplantae</taxon>
        <taxon>Streptophyta</taxon>
        <taxon>Embryophyta</taxon>
        <taxon>Tracheophyta</taxon>
        <taxon>Spermatophyta</taxon>
        <taxon>Magnoliopsida</taxon>
        <taxon>eudicotyledons</taxon>
        <taxon>Gunneridae</taxon>
        <taxon>Pentapetalae</taxon>
        <taxon>asterids</taxon>
        <taxon>lamiids</taxon>
        <taxon>Lamiales</taxon>
        <taxon>Pedaliaceae</taxon>
        <taxon>Sesamum</taxon>
    </lineage>
</organism>
<reference evidence="1" key="1">
    <citation type="submission" date="2020-06" db="EMBL/GenBank/DDBJ databases">
        <authorList>
            <person name="Li T."/>
            <person name="Hu X."/>
            <person name="Zhang T."/>
            <person name="Song X."/>
            <person name="Zhang H."/>
            <person name="Dai N."/>
            <person name="Sheng W."/>
            <person name="Hou X."/>
            <person name="Wei L."/>
        </authorList>
    </citation>
    <scope>NUCLEOTIDE SEQUENCE</scope>
    <source>
        <strain evidence="1">G02</strain>
        <tissue evidence="1">Leaf</tissue>
    </source>
</reference>
<dbReference type="AlphaFoldDB" id="A0AAW2UPQ9"/>
<dbReference type="EMBL" id="JACGWJ010000005">
    <property type="protein sequence ID" value="KAL0419014.1"/>
    <property type="molecule type" value="Genomic_DNA"/>
</dbReference>
<gene>
    <name evidence="1" type="ORF">Sradi_1314900</name>
</gene>
<comment type="caution">
    <text evidence="1">The sequence shown here is derived from an EMBL/GenBank/DDBJ whole genome shotgun (WGS) entry which is preliminary data.</text>
</comment>
<reference evidence="1" key="2">
    <citation type="journal article" date="2024" name="Plant">
        <title>Genomic evolution and insights into agronomic trait innovations of Sesamum species.</title>
        <authorList>
            <person name="Miao H."/>
            <person name="Wang L."/>
            <person name="Qu L."/>
            <person name="Liu H."/>
            <person name="Sun Y."/>
            <person name="Le M."/>
            <person name="Wang Q."/>
            <person name="Wei S."/>
            <person name="Zheng Y."/>
            <person name="Lin W."/>
            <person name="Duan Y."/>
            <person name="Cao H."/>
            <person name="Xiong S."/>
            <person name="Wang X."/>
            <person name="Wei L."/>
            <person name="Li C."/>
            <person name="Ma Q."/>
            <person name="Ju M."/>
            <person name="Zhao R."/>
            <person name="Li G."/>
            <person name="Mu C."/>
            <person name="Tian Q."/>
            <person name="Mei H."/>
            <person name="Zhang T."/>
            <person name="Gao T."/>
            <person name="Zhang H."/>
        </authorList>
    </citation>
    <scope>NUCLEOTIDE SEQUENCE</scope>
    <source>
        <strain evidence="1">G02</strain>
    </source>
</reference>
<accession>A0AAW2UPQ9</accession>
<name>A0AAW2UPQ9_SESRA</name>
<protein>
    <submittedName>
        <fullName evidence="1">Uncharacterized protein</fullName>
    </submittedName>
</protein>
<evidence type="ECO:0000313" key="1">
    <source>
        <dbReference type="EMBL" id="KAL0419014.1"/>
    </source>
</evidence>
<proteinExistence type="predicted"/>
<sequence length="76" mass="8303">MRGRGPGGGTPKLQDVLTLRTGGVTRRAAYPREALSELHGVDNRARPVVPHFAAKIQPFRVRSGPLRPQKLFCGTK</sequence>